<feature type="chain" id="PRO_5045644736" description="LysM domain-containing protein" evidence="2">
    <location>
        <begin position="35"/>
        <end position="302"/>
    </location>
</feature>
<feature type="signal peptide" evidence="2">
    <location>
        <begin position="1"/>
        <end position="34"/>
    </location>
</feature>
<evidence type="ECO:0008006" key="5">
    <source>
        <dbReference type="Google" id="ProtNLM"/>
    </source>
</evidence>
<evidence type="ECO:0000256" key="1">
    <source>
        <dbReference type="SAM" id="MobiDB-lite"/>
    </source>
</evidence>
<accession>A0ABT8JF55</accession>
<feature type="compositionally biased region" description="Polar residues" evidence="1">
    <location>
        <begin position="280"/>
        <end position="302"/>
    </location>
</feature>
<sequence length="302" mass="31467">MKRTKTSRTVMVTSTMALTIALGGGLFAHSVAKADPVASASGQTKTDSASTSNSHTFKSADGKRAHGQGFGRYSDELASVLGMTADELKEARKAGSTIAEVAASKNVDVQTVIDTLVAAQKTELQQRLTDGKLTQTQFDERLATLTQRVTDLVNGNLSEVGAGGRGRGGFGGPGAERYTEELASVLGITTDELKEAREAGSTIAEIAAAKNVDVQTVIDKLVAAQKANLQQKLTDGKLTQAQYDERAADITQRVTDLINGKQSEDRAGHGHGAKRDGESKTTTAPDSGKADTSASGSSKDPA</sequence>
<gene>
    <name evidence="3" type="ORF">P5G61_20435</name>
</gene>
<evidence type="ECO:0000256" key="2">
    <source>
        <dbReference type="SAM" id="SignalP"/>
    </source>
</evidence>
<feature type="compositionally biased region" description="Basic and acidic residues" evidence="1">
    <location>
        <begin position="262"/>
        <end position="279"/>
    </location>
</feature>
<name>A0ABT8JF55_9BACL</name>
<comment type="caution">
    <text evidence="3">The sequence shown here is derived from an EMBL/GenBank/DDBJ whole genome shotgun (WGS) entry which is preliminary data.</text>
</comment>
<evidence type="ECO:0000313" key="3">
    <source>
        <dbReference type="EMBL" id="MDN4603622.1"/>
    </source>
</evidence>
<dbReference type="EMBL" id="JAROCD010000010">
    <property type="protein sequence ID" value="MDN4603622.1"/>
    <property type="molecule type" value="Genomic_DNA"/>
</dbReference>
<proteinExistence type="predicted"/>
<feature type="compositionally biased region" description="Polar residues" evidence="1">
    <location>
        <begin position="40"/>
        <end position="57"/>
    </location>
</feature>
<organism evidence="3 4">
    <name type="scientific">Paenibacillus vandeheii</name>
    <dbReference type="NCBI Taxonomy" id="3035917"/>
    <lineage>
        <taxon>Bacteria</taxon>
        <taxon>Bacillati</taxon>
        <taxon>Bacillota</taxon>
        <taxon>Bacilli</taxon>
        <taxon>Bacillales</taxon>
        <taxon>Paenibacillaceae</taxon>
        <taxon>Paenibacillus</taxon>
    </lineage>
</organism>
<dbReference type="Proteomes" id="UP001174205">
    <property type="component" value="Unassembled WGS sequence"/>
</dbReference>
<keyword evidence="4" id="KW-1185">Reference proteome</keyword>
<feature type="region of interest" description="Disordered" evidence="1">
    <location>
        <begin position="260"/>
        <end position="302"/>
    </location>
</feature>
<evidence type="ECO:0000313" key="4">
    <source>
        <dbReference type="Proteomes" id="UP001174205"/>
    </source>
</evidence>
<reference evidence="3" key="1">
    <citation type="submission" date="2023-03" db="EMBL/GenBank/DDBJ databases">
        <title>MT1 and MT2 Draft Genomes of Novel Species.</title>
        <authorList>
            <person name="Venkateswaran K."/>
        </authorList>
    </citation>
    <scope>NUCLEOTIDE SEQUENCE</scope>
    <source>
        <strain evidence="3">F6_3S_P_1C</strain>
    </source>
</reference>
<feature type="region of interest" description="Disordered" evidence="1">
    <location>
        <begin position="39"/>
        <end position="65"/>
    </location>
</feature>
<dbReference type="RefSeq" id="WP_301248246.1">
    <property type="nucleotide sequence ID" value="NZ_JAROCD010000010.1"/>
</dbReference>
<keyword evidence="2" id="KW-0732">Signal</keyword>
<protein>
    <recommendedName>
        <fullName evidence="5">LysM domain-containing protein</fullName>
    </recommendedName>
</protein>